<dbReference type="InterPro" id="IPR012349">
    <property type="entry name" value="Split_barrel_FMN-bd"/>
</dbReference>
<dbReference type="Proteomes" id="UP000316093">
    <property type="component" value="Chromosome"/>
</dbReference>
<keyword evidence="2" id="KW-1185">Reference proteome</keyword>
<dbReference type="AlphaFoldDB" id="A0A4Y5Z0Q6"/>
<accession>A0A4Y5Z0Q6</accession>
<dbReference type="PIRSF" id="PIRSF010372">
    <property type="entry name" value="PaiB"/>
    <property type="match status" value="1"/>
</dbReference>
<dbReference type="EMBL" id="CP041046">
    <property type="protein sequence ID" value="QDE38416.1"/>
    <property type="molecule type" value="Genomic_DNA"/>
</dbReference>
<dbReference type="PANTHER" id="PTHR35802:SF1">
    <property type="entry name" value="PROTEASE SYNTHASE AND SPORULATION PROTEIN PAI 2"/>
    <property type="match status" value="1"/>
</dbReference>
<dbReference type="OrthoDB" id="9794948at2"/>
<evidence type="ECO:0000313" key="1">
    <source>
        <dbReference type="EMBL" id="QDE38416.1"/>
    </source>
</evidence>
<organism evidence="1 2">
    <name type="scientific">Luteibacter pinisoli</name>
    <dbReference type="NCBI Taxonomy" id="2589080"/>
    <lineage>
        <taxon>Bacteria</taxon>
        <taxon>Pseudomonadati</taxon>
        <taxon>Pseudomonadota</taxon>
        <taxon>Gammaproteobacteria</taxon>
        <taxon>Lysobacterales</taxon>
        <taxon>Rhodanobacteraceae</taxon>
        <taxon>Luteibacter</taxon>
    </lineage>
</organism>
<dbReference type="Gene3D" id="2.30.110.10">
    <property type="entry name" value="Electron Transport, Fmn-binding Protein, Chain A"/>
    <property type="match status" value="1"/>
</dbReference>
<dbReference type="InterPro" id="IPR007396">
    <property type="entry name" value="TR_PAI2-type"/>
</dbReference>
<dbReference type="Pfam" id="PF04299">
    <property type="entry name" value="FMN_bind_2"/>
    <property type="match status" value="1"/>
</dbReference>
<dbReference type="RefSeq" id="WP_139979893.1">
    <property type="nucleotide sequence ID" value="NZ_CP041046.1"/>
</dbReference>
<gene>
    <name evidence="1" type="ORF">FIV34_03975</name>
</gene>
<reference evidence="1 2" key="1">
    <citation type="submission" date="2019-06" db="EMBL/GenBank/DDBJ databases">
        <title>A complete genome sequence for Luteibacter pinisoli MAH-14.</title>
        <authorList>
            <person name="Baltrus D.A."/>
        </authorList>
    </citation>
    <scope>NUCLEOTIDE SEQUENCE [LARGE SCALE GENOMIC DNA]</scope>
    <source>
        <strain evidence="1 2">MAH-14</strain>
    </source>
</reference>
<sequence>MYMPTLFTETDTATLFDLIREHPLGMLVTRSNGGLDANHLPFVLDETRGEAGVMLAHVARANPVWQAVADGDEVLVVFRGANGYVSPNWYPSKQETHRHVPTWNYEVVHVHGRIRVIDGERFVRGAVARLTREHEGRLPAPWKMSDAPADYLAEELAHIVGMEIDITRMEGKRKLSQNRTDEDFAGAVRGVEGSGNVALAVAMRRAAGPERSGGG</sequence>
<dbReference type="SUPFAM" id="SSF50475">
    <property type="entry name" value="FMN-binding split barrel"/>
    <property type="match status" value="1"/>
</dbReference>
<dbReference type="PANTHER" id="PTHR35802">
    <property type="entry name" value="PROTEASE SYNTHASE AND SPORULATION PROTEIN PAI 2"/>
    <property type="match status" value="1"/>
</dbReference>
<evidence type="ECO:0000313" key="2">
    <source>
        <dbReference type="Proteomes" id="UP000316093"/>
    </source>
</evidence>
<dbReference type="KEGG" id="lpy:FIV34_03975"/>
<protein>
    <submittedName>
        <fullName evidence="1">FMN-binding negative transcriptional regulator</fullName>
    </submittedName>
</protein>
<name>A0A4Y5Z0Q6_9GAMM</name>
<proteinExistence type="predicted"/>